<name>H8H2J2_DEIGI</name>
<evidence type="ECO:0000313" key="2">
    <source>
        <dbReference type="EMBL" id="AFD27739.1"/>
    </source>
</evidence>
<reference evidence="2 3" key="1">
    <citation type="journal article" date="2012" name="PLoS ONE">
        <title>Genome sequence and transcriptome analysis of the radioresistant bacterium Deinococcus gobiensis: insights into the extreme environmental adaptations.</title>
        <authorList>
            <person name="Yuan M."/>
            <person name="Chen M."/>
            <person name="Zhang W."/>
            <person name="Lu W."/>
            <person name="Wang J."/>
            <person name="Yang M."/>
            <person name="Zhao P."/>
            <person name="Tang R."/>
            <person name="Li X."/>
            <person name="Hao Y."/>
            <person name="Zhou Z."/>
            <person name="Zhan Y."/>
            <person name="Yu H."/>
            <person name="Teng C."/>
            <person name="Yan Y."/>
            <person name="Ping S."/>
            <person name="Wang Y."/>
            <person name="Lin M."/>
        </authorList>
    </citation>
    <scope>NUCLEOTIDE SEQUENCE [LARGE SCALE GENOMIC DNA]</scope>
    <source>
        <strain evidence="3">DSM 21396 / JCM 16679 / CGMCC 1.7299 / I-0</strain>
        <plasmid evidence="2">P2</plasmid>
    </source>
</reference>
<accession>H8H2J2</accession>
<geneLocation type="plasmid" evidence="2 3">
    <name>P2</name>
</geneLocation>
<dbReference type="KEGG" id="dgo:DGo_PB0470"/>
<dbReference type="Pfam" id="PF05065">
    <property type="entry name" value="Phage_capsid"/>
    <property type="match status" value="1"/>
</dbReference>
<gene>
    <name evidence="2" type="ordered locus">DGo_PB0470</name>
</gene>
<dbReference type="RefSeq" id="WP_014686831.1">
    <property type="nucleotide sequence ID" value="NC_017791.1"/>
</dbReference>
<dbReference type="OrthoDB" id="2065410at2"/>
<dbReference type="HOGENOM" id="CLU_926595_0_0_0"/>
<dbReference type="SUPFAM" id="SSF56563">
    <property type="entry name" value="Major capsid protein gp5"/>
    <property type="match status" value="1"/>
</dbReference>
<keyword evidence="3" id="KW-1185">Reference proteome</keyword>
<dbReference type="EMBL" id="CP002193">
    <property type="protein sequence ID" value="AFD27739.1"/>
    <property type="molecule type" value="Genomic_DNA"/>
</dbReference>
<dbReference type="Proteomes" id="UP000007575">
    <property type="component" value="Plasmid P2"/>
</dbReference>
<dbReference type="PATRIC" id="fig|745776.4.peg.3760"/>
<proteinExistence type="predicted"/>
<protein>
    <recommendedName>
        <fullName evidence="1">Phage capsid-like C-terminal domain-containing protein</fullName>
    </recommendedName>
</protein>
<organism evidence="2 3">
    <name type="scientific">Deinococcus gobiensis (strain DSM 21396 / JCM 16679 / CGMCC 1.7299 / I-0)</name>
    <dbReference type="NCBI Taxonomy" id="745776"/>
    <lineage>
        <taxon>Bacteria</taxon>
        <taxon>Thermotogati</taxon>
        <taxon>Deinococcota</taxon>
        <taxon>Deinococci</taxon>
        <taxon>Deinococcales</taxon>
        <taxon>Deinococcaceae</taxon>
        <taxon>Deinococcus</taxon>
    </lineage>
</organism>
<dbReference type="AlphaFoldDB" id="H8H2J2"/>
<evidence type="ECO:0000313" key="3">
    <source>
        <dbReference type="Proteomes" id="UP000007575"/>
    </source>
</evidence>
<evidence type="ECO:0000259" key="1">
    <source>
        <dbReference type="Pfam" id="PF05065"/>
    </source>
</evidence>
<sequence length="300" mass="32661">MPVTRKKDVIIPELLEDAIRGAFSGNNALWNTNAVKVNGTLGSDARGGDTITVPYFGNIGELEDLADDEGGDGALPALTPAKLTMSGEQAKVHHSGKAFEITEWARMAAAYADPYAEAARQIREAVFRRADKALIDAARSTDLVLDLVANPIDGKSTMVYDAMVRAKYLWGDEGQTVASTAMHSKVGADVELLKDADGKPLVSDAIVGQGQRRFVGVPYTLSDKLTYLDTPGDETTRRYETILARENSMLFWYNGDFTVQTDKDILSDSTVAAVHIYWLAHRYKRMPGSNKSGVAKIISK</sequence>
<keyword evidence="2" id="KW-0614">Plasmid</keyword>
<dbReference type="InterPro" id="IPR054612">
    <property type="entry name" value="Phage_capsid-like_C"/>
</dbReference>
<feature type="domain" description="Phage capsid-like C-terminal" evidence="1">
    <location>
        <begin position="153"/>
        <end position="225"/>
    </location>
</feature>